<evidence type="ECO:0000313" key="1">
    <source>
        <dbReference type="EMBL" id="MCW3783017.1"/>
    </source>
</evidence>
<dbReference type="EMBL" id="JAPDOG010000014">
    <property type="protein sequence ID" value="MCW3783017.1"/>
    <property type="molecule type" value="Genomic_DNA"/>
</dbReference>
<organism evidence="1 2">
    <name type="scientific">Defluviimonas salinarum</name>
    <dbReference type="NCBI Taxonomy" id="2992147"/>
    <lineage>
        <taxon>Bacteria</taxon>
        <taxon>Pseudomonadati</taxon>
        <taxon>Pseudomonadota</taxon>
        <taxon>Alphaproteobacteria</taxon>
        <taxon>Rhodobacterales</taxon>
        <taxon>Paracoccaceae</taxon>
        <taxon>Albidovulum</taxon>
    </lineage>
</organism>
<reference evidence="1 2" key="1">
    <citation type="submission" date="2022-10" db="EMBL/GenBank/DDBJ databases">
        <title>Defluviimonas sp. CAU 1641 isolated from mud.</title>
        <authorList>
            <person name="Kim W."/>
        </authorList>
    </citation>
    <scope>NUCLEOTIDE SEQUENCE [LARGE SCALE GENOMIC DNA]</scope>
    <source>
        <strain evidence="1 2">CAU 1641</strain>
    </source>
</reference>
<dbReference type="Proteomes" id="UP001207582">
    <property type="component" value="Unassembled WGS sequence"/>
</dbReference>
<comment type="caution">
    <text evidence="1">The sequence shown here is derived from an EMBL/GenBank/DDBJ whole genome shotgun (WGS) entry which is preliminary data.</text>
</comment>
<protein>
    <submittedName>
        <fullName evidence="1">Uncharacterized protein</fullName>
    </submittedName>
</protein>
<accession>A0ABT3J5P9</accession>
<sequence length="513" mass="57000">MKAPIINRDPLFDPDIIRRRITPDWIAGQIAATLEGFARGEKKHFHRPLPSPEEMGTDAALRVAIPHPVKDLGLQAKILDILVELRGLGLLKPVPHGVDRGIHEAEEWNAFVADGAEAEPKWGWQWIFSLPLPRAIGEGLFRAGLDAIMEAREAAGLDAFAGRSQAERVGPKALMPVDAALIGEIARAAAETAAMYGSGQWKFFSTSEGPTCPKTDQRLRWSDEHLLDPMLGSYIYPEGGKMRDVRFELIGAFDAPMPCRHVEITLPSGILYMADWFRIPGFNEGVGKDDPDEASINSDLGVDLRTRDHVERLGLMRIHTTNCYPAVMREGDILRVGHFNEEHDDLWQENPEEPGDVVRTDIPEPDMVGRVCCDLWDVTFADQEILKDILMAGAAAIEANGGIGDRGREVKGAPATRQEAQRLLEDYARENDIVRLEFAPGTTLHVYMATGGKVELFAERFESPDLPKKAWIEDLFLISTRPLEVDPYLVDEPGWAWPERYAAPAENGPELEA</sequence>
<gene>
    <name evidence="1" type="ORF">OM960_15820</name>
</gene>
<keyword evidence="2" id="KW-1185">Reference proteome</keyword>
<evidence type="ECO:0000313" key="2">
    <source>
        <dbReference type="Proteomes" id="UP001207582"/>
    </source>
</evidence>
<dbReference type="RefSeq" id="WP_264772651.1">
    <property type="nucleotide sequence ID" value="NZ_JAPDOG010000014.1"/>
</dbReference>
<proteinExistence type="predicted"/>
<name>A0ABT3J5P9_9RHOB</name>